<evidence type="ECO:0000256" key="18">
    <source>
        <dbReference type="RuleBase" id="RU000354"/>
    </source>
</evidence>
<keyword evidence="8" id="KW-0165">Cleavage on pair of basic residues</keyword>
<dbReference type="Gene3D" id="2.60.120.970">
    <property type="match status" value="1"/>
</dbReference>
<reference evidence="21" key="1">
    <citation type="journal article" date="2021" name="Cell">
        <title>Tracing the genetic footprints of vertebrate landing in non-teleost ray-finned fishes.</title>
        <authorList>
            <person name="Bi X."/>
            <person name="Wang K."/>
            <person name="Yang L."/>
            <person name="Pan H."/>
            <person name="Jiang H."/>
            <person name="Wei Q."/>
            <person name="Fang M."/>
            <person name="Yu H."/>
            <person name="Zhu C."/>
            <person name="Cai Y."/>
            <person name="He Y."/>
            <person name="Gan X."/>
            <person name="Zeng H."/>
            <person name="Yu D."/>
            <person name="Zhu Y."/>
            <person name="Jiang H."/>
            <person name="Qiu Q."/>
            <person name="Yang H."/>
            <person name="Zhang Y.E."/>
            <person name="Wang W."/>
            <person name="Zhu M."/>
            <person name="He S."/>
            <person name="Zhang G."/>
        </authorList>
    </citation>
    <scope>NUCLEOTIDE SEQUENCE</scope>
    <source>
        <strain evidence="21">Allg_001</strain>
    </source>
</reference>
<dbReference type="GO" id="GO:0005739">
    <property type="term" value="C:mitochondrion"/>
    <property type="evidence" value="ECO:0007669"/>
    <property type="project" value="TreeGrafter"/>
</dbReference>
<dbReference type="PROSITE" id="PS51362">
    <property type="entry name" value="TGF_BETA_2"/>
    <property type="match status" value="1"/>
</dbReference>
<dbReference type="GO" id="GO:0005576">
    <property type="term" value="C:extracellular region"/>
    <property type="evidence" value="ECO:0007669"/>
    <property type="project" value="UniProtKB-SubCell"/>
</dbReference>
<accession>A0A8J7NPJ0</accession>
<comment type="similarity">
    <text evidence="3">Belongs to the DCK/DGK family.</text>
</comment>
<dbReference type="InterPro" id="IPR029034">
    <property type="entry name" value="Cystine-knot_cytokine"/>
</dbReference>
<comment type="caution">
    <text evidence="21">The sequence shown here is derived from an EMBL/GenBank/DDBJ whole genome shotgun (WGS) entry which is preliminary data.</text>
</comment>
<comment type="catalytic activity">
    <reaction evidence="17">
        <text>2'-deoxyguanosine + ATP = dGMP + ADP + H(+)</text>
        <dbReference type="Rhea" id="RHEA:19201"/>
        <dbReference type="ChEBI" id="CHEBI:15378"/>
        <dbReference type="ChEBI" id="CHEBI:17172"/>
        <dbReference type="ChEBI" id="CHEBI:30616"/>
        <dbReference type="ChEBI" id="CHEBI:57673"/>
        <dbReference type="ChEBI" id="CHEBI:456216"/>
        <dbReference type="EC" id="2.7.1.113"/>
    </reaction>
</comment>
<dbReference type="InterPro" id="IPR050566">
    <property type="entry name" value="Deoxyribonucleoside_kinase"/>
</dbReference>
<organism evidence="21 22">
    <name type="scientific">Atractosteus spatula</name>
    <name type="common">Alligator gar</name>
    <name type="synonym">Lepisosteus spatula</name>
    <dbReference type="NCBI Taxonomy" id="7917"/>
    <lineage>
        <taxon>Eukaryota</taxon>
        <taxon>Metazoa</taxon>
        <taxon>Chordata</taxon>
        <taxon>Craniata</taxon>
        <taxon>Vertebrata</taxon>
        <taxon>Euteleostomi</taxon>
        <taxon>Actinopterygii</taxon>
        <taxon>Neopterygii</taxon>
        <taxon>Holostei</taxon>
        <taxon>Semionotiformes</taxon>
        <taxon>Lepisosteidae</taxon>
        <taxon>Atractosteus</taxon>
    </lineage>
</organism>
<keyword evidence="6" id="KW-0964">Secreted</keyword>
<dbReference type="CDD" id="cd13759">
    <property type="entry name" value="TGF_beta_NODAL"/>
    <property type="match status" value="1"/>
</dbReference>
<feature type="compositionally biased region" description="Basic and acidic residues" evidence="19">
    <location>
        <begin position="490"/>
        <end position="508"/>
    </location>
</feature>
<protein>
    <recommendedName>
        <fullName evidence="16">deoxyguanosine kinase</fullName>
        <ecNumber evidence="16">2.7.1.113</ecNumber>
    </recommendedName>
</protein>
<dbReference type="GO" id="GO:0004138">
    <property type="term" value="F:deoxyguanosine kinase activity"/>
    <property type="evidence" value="ECO:0007669"/>
    <property type="project" value="UniProtKB-EC"/>
</dbReference>
<evidence type="ECO:0000313" key="22">
    <source>
        <dbReference type="Proteomes" id="UP000736164"/>
    </source>
</evidence>
<keyword evidence="15" id="KW-0325">Glycoprotein</keyword>
<sequence>MYHPSVKRARTTSRLHRCNLGTSLVEQPNAWSQIKRISIEGNIAVGKSTFARLLQKTERQWEVIAEPLSKWQNIQTPGPSEGVSASQQTASNLLQMMYEEPRRWSYTFQTYSCMSRIKSHLEPPPLQLLQLEKPIQIFERSVYSDRYVFALTLFELGYINETEWAIYQDWHTFLVQQFGRRIQLEGIVYLRANPERCLERLGHRARPEEKGIQLEYLEKLHKQHENWLVHRTTPLHFEHLKNTPVLVLDVNNEFEKNEDVQWKLMGKVHIYDVPVFAAAGQAEDNPVLKESNSVLSLVAKSCHQSGDKWSVTFDMSSISADDDVQLSELRFRLPSFSASKRVTVEIFHSREQECAEESDSQPCQDRLFLGSFSASPADTKSSWKIFNVTALLKYWLHQGESFVNGEEAAVIGDPLHEVPEEEHKERLEQGQQHKHHAKSTESSSERKVYHKTVDRVMMVVFSKHNHSREETGMPTLIHTVEHSKYITLDKAGDQSGRRQKRNRNEQERVKLAGKVGGTAPIPESPQSPLCRKVDMWVDFDQIGWNQWIVHPKRYNAFRCEGECPCPVDETFNPTNHAYMQSLVKLYHPDKVPSISCVPSRLGPLSMLYYENGELVLRHHEEMMVEECGCH</sequence>
<evidence type="ECO:0000256" key="15">
    <source>
        <dbReference type="ARBA" id="ARBA00023180"/>
    </source>
</evidence>
<keyword evidence="22" id="KW-1185">Reference proteome</keyword>
<dbReference type="InterPro" id="IPR027417">
    <property type="entry name" value="P-loop_NTPase"/>
</dbReference>
<evidence type="ECO:0000256" key="5">
    <source>
        <dbReference type="ARBA" id="ARBA00022473"/>
    </source>
</evidence>
<dbReference type="PROSITE" id="PS00250">
    <property type="entry name" value="TGF_BETA_1"/>
    <property type="match status" value="1"/>
</dbReference>
<dbReference type="InterPro" id="IPR001839">
    <property type="entry name" value="TGF-b_C"/>
</dbReference>
<dbReference type="EC" id="2.7.1.113" evidence="16"/>
<evidence type="ECO:0000256" key="13">
    <source>
        <dbReference type="ARBA" id="ARBA00023030"/>
    </source>
</evidence>
<dbReference type="Pfam" id="PF01712">
    <property type="entry name" value="dNK"/>
    <property type="match status" value="1"/>
</dbReference>
<dbReference type="PANTHER" id="PTHR10513:SF8">
    <property type="entry name" value="DEOXYGUANOSINE KINASE, MITOCHONDRIAL"/>
    <property type="match status" value="1"/>
</dbReference>
<feature type="non-terminal residue" evidence="21">
    <location>
        <position position="1"/>
    </location>
</feature>
<dbReference type="InterPro" id="IPR017948">
    <property type="entry name" value="TGFb_CS"/>
</dbReference>
<keyword evidence="12" id="KW-0067">ATP-binding</keyword>
<evidence type="ECO:0000256" key="8">
    <source>
        <dbReference type="ARBA" id="ARBA00022685"/>
    </source>
</evidence>
<feature type="region of interest" description="Disordered" evidence="19">
    <location>
        <begin position="488"/>
        <end position="508"/>
    </location>
</feature>
<keyword evidence="10" id="KW-0547">Nucleotide-binding</keyword>
<dbReference type="Gene3D" id="3.40.50.300">
    <property type="entry name" value="P-loop containing nucleotide triphosphate hydrolases"/>
    <property type="match status" value="1"/>
</dbReference>
<comment type="subunit">
    <text evidence="4">Homodimer.</text>
</comment>
<evidence type="ECO:0000256" key="1">
    <source>
        <dbReference type="ARBA" id="ARBA00004613"/>
    </source>
</evidence>
<evidence type="ECO:0000256" key="4">
    <source>
        <dbReference type="ARBA" id="ARBA00011738"/>
    </source>
</evidence>
<dbReference type="Pfam" id="PF00019">
    <property type="entry name" value="TGF_beta"/>
    <property type="match status" value="1"/>
</dbReference>
<comment type="similarity">
    <text evidence="2 18">Belongs to the TGF-beta family.</text>
</comment>
<feature type="domain" description="TGF-beta family profile" evidence="20">
    <location>
        <begin position="498"/>
        <end position="630"/>
    </location>
</feature>
<evidence type="ECO:0000256" key="16">
    <source>
        <dbReference type="ARBA" id="ARBA00039043"/>
    </source>
</evidence>
<evidence type="ECO:0000256" key="12">
    <source>
        <dbReference type="ARBA" id="ARBA00022840"/>
    </source>
</evidence>
<dbReference type="SMART" id="SM00204">
    <property type="entry name" value="TGFB"/>
    <property type="match status" value="1"/>
</dbReference>
<evidence type="ECO:0000256" key="19">
    <source>
        <dbReference type="SAM" id="MobiDB-lite"/>
    </source>
</evidence>
<evidence type="ECO:0000256" key="17">
    <source>
        <dbReference type="ARBA" id="ARBA00047656"/>
    </source>
</evidence>
<dbReference type="GO" id="GO:0008083">
    <property type="term" value="F:growth factor activity"/>
    <property type="evidence" value="ECO:0007669"/>
    <property type="project" value="UniProtKB-KW"/>
</dbReference>
<keyword evidence="5" id="KW-0217">Developmental protein</keyword>
<evidence type="ECO:0000259" key="20">
    <source>
        <dbReference type="PROSITE" id="PS51362"/>
    </source>
</evidence>
<keyword evidence="7" id="KW-0808">Transferase</keyword>
<dbReference type="Gene3D" id="2.10.90.10">
    <property type="entry name" value="Cystine-knot cytokines"/>
    <property type="match status" value="1"/>
</dbReference>
<dbReference type="GO" id="GO:0005524">
    <property type="term" value="F:ATP binding"/>
    <property type="evidence" value="ECO:0007669"/>
    <property type="project" value="UniProtKB-KW"/>
</dbReference>
<keyword evidence="13 18" id="KW-0339">Growth factor</keyword>
<evidence type="ECO:0000256" key="11">
    <source>
        <dbReference type="ARBA" id="ARBA00022777"/>
    </source>
</evidence>
<comment type="subcellular location">
    <subcellularLocation>
        <location evidence="1">Secreted</location>
    </subcellularLocation>
</comment>
<evidence type="ECO:0000256" key="10">
    <source>
        <dbReference type="ARBA" id="ARBA00022741"/>
    </source>
</evidence>
<keyword evidence="14" id="KW-1015">Disulfide bond</keyword>
<feature type="region of interest" description="Disordered" evidence="19">
    <location>
        <begin position="420"/>
        <end position="448"/>
    </location>
</feature>
<feature type="non-terminal residue" evidence="21">
    <location>
        <position position="630"/>
    </location>
</feature>
<dbReference type="FunFam" id="2.10.90.10:FF:000026">
    <property type="entry name" value="Nodal homolog 3-A"/>
    <property type="match status" value="1"/>
</dbReference>
<dbReference type="CDD" id="cd01673">
    <property type="entry name" value="dNK"/>
    <property type="match status" value="1"/>
</dbReference>
<evidence type="ECO:0000256" key="7">
    <source>
        <dbReference type="ARBA" id="ARBA00022679"/>
    </source>
</evidence>
<name>A0A8J7NPJ0_ATRSP</name>
<dbReference type="AlphaFoldDB" id="A0A8J7NPJ0"/>
<dbReference type="InterPro" id="IPR031314">
    <property type="entry name" value="DNK_dom"/>
</dbReference>
<keyword evidence="11" id="KW-0418">Kinase</keyword>
<evidence type="ECO:0000313" key="21">
    <source>
        <dbReference type="EMBL" id="MBN3317427.1"/>
    </source>
</evidence>
<dbReference type="SUPFAM" id="SSF57501">
    <property type="entry name" value="Cystine-knot cytokines"/>
    <property type="match status" value="1"/>
</dbReference>
<evidence type="ECO:0000256" key="9">
    <source>
        <dbReference type="ARBA" id="ARBA00022729"/>
    </source>
</evidence>
<dbReference type="PANTHER" id="PTHR10513">
    <property type="entry name" value="DEOXYNUCLEOSIDE KINASE"/>
    <property type="match status" value="1"/>
</dbReference>
<dbReference type="Proteomes" id="UP000736164">
    <property type="component" value="Unassembled WGS sequence"/>
</dbReference>
<proteinExistence type="inferred from homology"/>
<evidence type="ECO:0000256" key="14">
    <source>
        <dbReference type="ARBA" id="ARBA00023157"/>
    </source>
</evidence>
<evidence type="ECO:0000256" key="6">
    <source>
        <dbReference type="ARBA" id="ARBA00022525"/>
    </source>
</evidence>
<keyword evidence="9" id="KW-0732">Signal</keyword>
<dbReference type="SUPFAM" id="SSF52540">
    <property type="entry name" value="P-loop containing nucleoside triphosphate hydrolases"/>
    <property type="match status" value="1"/>
</dbReference>
<gene>
    <name evidence="21" type="primary">Nodal2a_3</name>
    <name evidence="21" type="ORF">GTO95_0018141</name>
</gene>
<evidence type="ECO:0000256" key="2">
    <source>
        <dbReference type="ARBA" id="ARBA00006656"/>
    </source>
</evidence>
<evidence type="ECO:0000256" key="3">
    <source>
        <dbReference type="ARBA" id="ARBA00007420"/>
    </source>
</evidence>
<dbReference type="EMBL" id="JAAWVO010035689">
    <property type="protein sequence ID" value="MBN3317427.1"/>
    <property type="molecule type" value="Genomic_DNA"/>
</dbReference>
<dbReference type="FunFam" id="3.40.50.300:FF:000461">
    <property type="entry name" value="Deoxycytidine kinase"/>
    <property type="match status" value="1"/>
</dbReference>